<dbReference type="GO" id="GO:0006310">
    <property type="term" value="P:DNA recombination"/>
    <property type="evidence" value="ECO:0007669"/>
    <property type="project" value="UniProtKB-KW"/>
</dbReference>
<proteinExistence type="predicted"/>
<dbReference type="InterPro" id="IPR013762">
    <property type="entry name" value="Integrase-like_cat_sf"/>
</dbReference>
<dbReference type="RefSeq" id="WP_111349296.1">
    <property type="nucleotide sequence ID" value="NZ_QHHQ01000005.1"/>
</dbReference>
<protein>
    <recommendedName>
        <fullName evidence="5">Phage integrase family protein</fullName>
    </recommendedName>
</protein>
<dbReference type="EMBL" id="QHHQ01000005">
    <property type="protein sequence ID" value="RAH99217.1"/>
    <property type="molecule type" value="Genomic_DNA"/>
</dbReference>
<dbReference type="SUPFAM" id="SSF56349">
    <property type="entry name" value="DNA breaking-rejoining enzymes"/>
    <property type="match status" value="1"/>
</dbReference>
<dbReference type="Gene3D" id="1.10.443.10">
    <property type="entry name" value="Intergrase catalytic core"/>
    <property type="match status" value="1"/>
</dbReference>
<evidence type="ECO:0000256" key="2">
    <source>
        <dbReference type="SAM" id="MobiDB-lite"/>
    </source>
</evidence>
<dbReference type="OrthoDB" id="7510934at2"/>
<reference evidence="3 4" key="1">
    <citation type="submission" date="2018-05" db="EMBL/GenBank/DDBJ databases">
        <title>Acuticoccus sediminis sp. nov., isolated from deep-sea sediment of Indian Ocean.</title>
        <authorList>
            <person name="Liu X."/>
            <person name="Lai Q."/>
            <person name="Du Y."/>
            <person name="Sun F."/>
            <person name="Zhang X."/>
            <person name="Wang S."/>
            <person name="Shao Z."/>
        </authorList>
    </citation>
    <scope>NUCLEOTIDE SEQUENCE [LARGE SCALE GENOMIC DNA]</scope>
    <source>
        <strain evidence="3 4">PTG4-2</strain>
    </source>
</reference>
<evidence type="ECO:0008006" key="5">
    <source>
        <dbReference type="Google" id="ProtNLM"/>
    </source>
</evidence>
<dbReference type="GO" id="GO:0015074">
    <property type="term" value="P:DNA integration"/>
    <property type="evidence" value="ECO:0007669"/>
    <property type="project" value="InterPro"/>
</dbReference>
<organism evidence="3 4">
    <name type="scientific">Acuticoccus sediminis</name>
    <dbReference type="NCBI Taxonomy" id="2184697"/>
    <lineage>
        <taxon>Bacteria</taxon>
        <taxon>Pseudomonadati</taxon>
        <taxon>Pseudomonadota</taxon>
        <taxon>Alphaproteobacteria</taxon>
        <taxon>Hyphomicrobiales</taxon>
        <taxon>Amorphaceae</taxon>
        <taxon>Acuticoccus</taxon>
    </lineage>
</organism>
<dbReference type="InterPro" id="IPR011010">
    <property type="entry name" value="DNA_brk_join_enz"/>
</dbReference>
<evidence type="ECO:0000313" key="4">
    <source>
        <dbReference type="Proteomes" id="UP000249590"/>
    </source>
</evidence>
<feature type="compositionally biased region" description="Polar residues" evidence="2">
    <location>
        <begin position="413"/>
        <end position="432"/>
    </location>
</feature>
<name>A0A8B2NMW0_9HYPH</name>
<dbReference type="Proteomes" id="UP000249590">
    <property type="component" value="Unassembled WGS sequence"/>
</dbReference>
<evidence type="ECO:0000313" key="3">
    <source>
        <dbReference type="EMBL" id="RAH99217.1"/>
    </source>
</evidence>
<dbReference type="GO" id="GO:0003677">
    <property type="term" value="F:DNA binding"/>
    <property type="evidence" value="ECO:0007669"/>
    <property type="project" value="InterPro"/>
</dbReference>
<comment type="caution">
    <text evidence="3">The sequence shown here is derived from an EMBL/GenBank/DDBJ whole genome shotgun (WGS) entry which is preliminary data.</text>
</comment>
<keyword evidence="4" id="KW-1185">Reference proteome</keyword>
<gene>
    <name evidence="3" type="ORF">DLJ53_21980</name>
</gene>
<dbReference type="AlphaFoldDB" id="A0A8B2NMW0"/>
<keyword evidence="1" id="KW-0233">DNA recombination</keyword>
<sequence length="432" mass="48041">MSIKVNLPRYVIVRPLSGGRSGFYWNPPHRDKARATKDGITFPFNIIALGVDLGQRELDDAARTWNVALDEWRAELNIMRDASSVLPSKYGTIDWLIDQYVKSRDYAANVSDRTARTYRNVFKQVGNLPTKSEQTPRFGQVSTRSITPRAADKIYEAMCEGGKFRRGEMAIKQMRRAWDVVGRLYPDTMPTPERNPWRGVALVRRASTPKAAVTRDVVYHFAEEALRQGKPEAAAAAVVCFEWLQRPENTIQHFTWASYDPPAHRGWVSVQHHKTGVEGWHPLADPRTGERLYPEAEAVLACVPRRGLLVCLNAGGKPYATQAFAKLVARIRDKALRDDPERNAALTGFTLDACRHGGMTELEEAGLTEGEGMALSAHKQAKAYHGYAKRTQERAVGPSLKRRAFRVAAEAPNGTSENAGQTTGRNASADSG</sequence>
<feature type="region of interest" description="Disordered" evidence="2">
    <location>
        <begin position="408"/>
        <end position="432"/>
    </location>
</feature>
<evidence type="ECO:0000256" key="1">
    <source>
        <dbReference type="ARBA" id="ARBA00023172"/>
    </source>
</evidence>
<accession>A0A8B2NMW0</accession>